<comment type="caution">
    <text evidence="1">The sequence shown here is derived from an EMBL/GenBank/DDBJ whole genome shotgun (WGS) entry which is preliminary data.</text>
</comment>
<dbReference type="EMBL" id="QKRA01000003">
    <property type="protein sequence ID" value="RDL44390.1"/>
    <property type="molecule type" value="Genomic_DNA"/>
</dbReference>
<dbReference type="AlphaFoldDB" id="A0A370U9C6"/>
<sequence>MLKSSITEKIEGFFTNGFDENGMIVSPEYKEKVLSLNRIALYASLKWLQGMEAIDGEDLERFEYTKRCRNTLAHEMRTFASSCVDFDVA</sequence>
<gene>
    <name evidence="1" type="ORF">DN730_08280</name>
</gene>
<reference evidence="1 2" key="1">
    <citation type="submission" date="2018-06" db="EMBL/GenBank/DDBJ databases">
        <title>Marinomonas sp. YLB-05 draft genome sequence.</title>
        <authorList>
            <person name="Yu L."/>
            <person name="Tang X."/>
        </authorList>
    </citation>
    <scope>NUCLEOTIDE SEQUENCE [LARGE SCALE GENOMIC DNA]</scope>
    <source>
        <strain evidence="1 2">YLB-05</strain>
    </source>
</reference>
<accession>A0A370U9C6</accession>
<dbReference type="RefSeq" id="WP_115467653.1">
    <property type="nucleotide sequence ID" value="NZ_QKRA01000003.1"/>
</dbReference>
<evidence type="ECO:0000313" key="1">
    <source>
        <dbReference type="EMBL" id="RDL44390.1"/>
    </source>
</evidence>
<dbReference type="OrthoDB" id="1445911at2"/>
<organism evidence="1 2">
    <name type="scientific">Marinomonas piezotolerans</name>
    <dbReference type="NCBI Taxonomy" id="2213058"/>
    <lineage>
        <taxon>Bacteria</taxon>
        <taxon>Pseudomonadati</taxon>
        <taxon>Pseudomonadota</taxon>
        <taxon>Gammaproteobacteria</taxon>
        <taxon>Oceanospirillales</taxon>
        <taxon>Oceanospirillaceae</taxon>
        <taxon>Marinomonas</taxon>
    </lineage>
</organism>
<name>A0A370U9C6_9GAMM</name>
<dbReference type="Proteomes" id="UP000254326">
    <property type="component" value="Unassembled WGS sequence"/>
</dbReference>
<protein>
    <submittedName>
        <fullName evidence="1">Uncharacterized protein</fullName>
    </submittedName>
</protein>
<proteinExistence type="predicted"/>
<keyword evidence="2" id="KW-1185">Reference proteome</keyword>
<evidence type="ECO:0000313" key="2">
    <source>
        <dbReference type="Proteomes" id="UP000254326"/>
    </source>
</evidence>